<dbReference type="InterPro" id="IPR005888">
    <property type="entry name" value="dTDP_Gluc_deHydtase"/>
</dbReference>
<dbReference type="InterPro" id="IPR016040">
    <property type="entry name" value="NAD(P)-bd_dom"/>
</dbReference>
<gene>
    <name evidence="9" type="ORF">H4W79_000169</name>
</gene>
<dbReference type="CDD" id="cd05246">
    <property type="entry name" value="dTDP_GD_SDR_e"/>
    <property type="match status" value="1"/>
</dbReference>
<evidence type="ECO:0000256" key="5">
    <source>
        <dbReference type="ARBA" id="ARBA00016977"/>
    </source>
</evidence>
<comment type="caution">
    <text evidence="9">The sequence shown here is derived from an EMBL/GenBank/DDBJ whole genome shotgun (WGS) entry which is preliminary data.</text>
</comment>
<evidence type="ECO:0000256" key="4">
    <source>
        <dbReference type="ARBA" id="ARBA00011990"/>
    </source>
</evidence>
<dbReference type="PANTHER" id="PTHR43000">
    <property type="entry name" value="DTDP-D-GLUCOSE 4,6-DEHYDRATASE-RELATED"/>
    <property type="match status" value="1"/>
</dbReference>
<dbReference type="Gene3D" id="3.40.50.720">
    <property type="entry name" value="NAD(P)-binding Rossmann-like Domain"/>
    <property type="match status" value="1"/>
</dbReference>
<protein>
    <recommendedName>
        <fullName evidence="5">dTDP-glucose 4,6-dehydratase</fullName>
        <ecNumber evidence="4">4.2.1.46</ecNumber>
    </recommendedName>
</protein>
<evidence type="ECO:0000259" key="8">
    <source>
        <dbReference type="Pfam" id="PF16363"/>
    </source>
</evidence>
<organism evidence="9 10">
    <name type="scientific">Nocardiopsis terrae</name>
    <dbReference type="NCBI Taxonomy" id="372655"/>
    <lineage>
        <taxon>Bacteria</taxon>
        <taxon>Bacillati</taxon>
        <taxon>Actinomycetota</taxon>
        <taxon>Actinomycetes</taxon>
        <taxon>Streptosporangiales</taxon>
        <taxon>Nocardiopsidaceae</taxon>
        <taxon>Nocardiopsis</taxon>
    </lineage>
</organism>
<keyword evidence="10" id="KW-1185">Reference proteome</keyword>
<keyword evidence="6" id="KW-0520">NAD</keyword>
<evidence type="ECO:0000313" key="9">
    <source>
        <dbReference type="EMBL" id="MBE1455955.1"/>
    </source>
</evidence>
<keyword evidence="7 9" id="KW-0456">Lyase</keyword>
<evidence type="ECO:0000256" key="3">
    <source>
        <dbReference type="ARBA" id="ARBA00008178"/>
    </source>
</evidence>
<evidence type="ECO:0000256" key="7">
    <source>
        <dbReference type="ARBA" id="ARBA00023239"/>
    </source>
</evidence>
<feature type="domain" description="NAD(P)-binding" evidence="8">
    <location>
        <begin position="14"/>
        <end position="288"/>
    </location>
</feature>
<dbReference type="Pfam" id="PF16363">
    <property type="entry name" value="GDP_Man_Dehyd"/>
    <property type="match status" value="1"/>
</dbReference>
<comment type="catalytic activity">
    <reaction evidence="1">
        <text>dTDP-alpha-D-glucose = dTDP-4-dehydro-6-deoxy-alpha-D-glucose + H2O</text>
        <dbReference type="Rhea" id="RHEA:17221"/>
        <dbReference type="ChEBI" id="CHEBI:15377"/>
        <dbReference type="ChEBI" id="CHEBI:57477"/>
        <dbReference type="ChEBI" id="CHEBI:57649"/>
        <dbReference type="EC" id="4.2.1.46"/>
    </reaction>
</comment>
<evidence type="ECO:0000313" key="10">
    <source>
        <dbReference type="Proteomes" id="UP000598217"/>
    </source>
</evidence>
<proteinExistence type="inferred from homology"/>
<reference evidence="9 10" key="1">
    <citation type="submission" date="2020-10" db="EMBL/GenBank/DDBJ databases">
        <title>Sequencing the genomes of 1000 actinobacteria strains.</title>
        <authorList>
            <person name="Klenk H.-P."/>
        </authorList>
    </citation>
    <scope>NUCLEOTIDE SEQUENCE [LARGE SCALE GENOMIC DNA]</scope>
    <source>
        <strain evidence="9 10">DSM 45157</strain>
    </source>
</reference>
<dbReference type="EC" id="4.2.1.46" evidence="4"/>
<dbReference type="SUPFAM" id="SSF51735">
    <property type="entry name" value="NAD(P)-binding Rossmann-fold domains"/>
    <property type="match status" value="1"/>
</dbReference>
<accession>A0ABR9HAY7</accession>
<dbReference type="Proteomes" id="UP000598217">
    <property type="component" value="Unassembled WGS sequence"/>
</dbReference>
<dbReference type="NCBIfam" id="TIGR01181">
    <property type="entry name" value="dTDP_gluc_dehyt"/>
    <property type="match status" value="1"/>
</dbReference>
<evidence type="ECO:0000256" key="1">
    <source>
        <dbReference type="ARBA" id="ARBA00001539"/>
    </source>
</evidence>
<sequence length="311" mass="34406">MISGAYPAFAESEVVVLDKLTYAGNIDNLSGVADHPGFTFVQGDIRDEAVVRRAMSGADTVFHFAAESHVDRSIDSGLDFVETNVTGTYTLLDAALALGVRRFVHVSTDEVYGSVPEGSSAEDDQLLPNSPYSASKASAELLCRSFFVTHGLDVSVSRAANTYGPYQFPEKLIPLSVTNLMDGGDVTLYGDGRNIRNWIHVDDHCAGVALVGEKGRAGEAYNIGGVDELGNHEIVDLLLSLTGHDRSRVRYVEDRKGHDRRYSLDCTRVTEELGHRPRVRFEDGLADTVRWYSENRGWWEPMKKRVPSRWH</sequence>
<dbReference type="Gene3D" id="3.90.25.10">
    <property type="entry name" value="UDP-galactose 4-epimerase, domain 1"/>
    <property type="match status" value="1"/>
</dbReference>
<evidence type="ECO:0000256" key="6">
    <source>
        <dbReference type="ARBA" id="ARBA00023027"/>
    </source>
</evidence>
<comment type="similarity">
    <text evidence="3">Belongs to the NAD(P)-dependent epimerase/dehydratase family. dTDP-glucose dehydratase subfamily.</text>
</comment>
<comment type="cofactor">
    <cofactor evidence="2">
        <name>NAD(+)</name>
        <dbReference type="ChEBI" id="CHEBI:57540"/>
    </cofactor>
</comment>
<dbReference type="InterPro" id="IPR036291">
    <property type="entry name" value="NAD(P)-bd_dom_sf"/>
</dbReference>
<dbReference type="GO" id="GO:0008460">
    <property type="term" value="F:dTDP-glucose 4,6-dehydratase activity"/>
    <property type="evidence" value="ECO:0007669"/>
    <property type="project" value="UniProtKB-EC"/>
</dbReference>
<name>A0ABR9HAY7_9ACTN</name>
<evidence type="ECO:0000256" key="2">
    <source>
        <dbReference type="ARBA" id="ARBA00001911"/>
    </source>
</evidence>
<dbReference type="EMBL" id="JADBDY010000001">
    <property type="protein sequence ID" value="MBE1455955.1"/>
    <property type="molecule type" value="Genomic_DNA"/>
</dbReference>